<comment type="caution">
    <text evidence="2">The sequence shown here is derived from an EMBL/GenBank/DDBJ whole genome shotgun (WGS) entry which is preliminary data.</text>
</comment>
<keyword evidence="1" id="KW-0472">Membrane</keyword>
<keyword evidence="3" id="KW-1185">Reference proteome</keyword>
<protein>
    <submittedName>
        <fullName evidence="2">Uncharacterized protein</fullName>
    </submittedName>
</protein>
<dbReference type="EMBL" id="JAOBTW010000013">
    <property type="protein sequence ID" value="MDZ7282936.1"/>
    <property type="molecule type" value="Genomic_DNA"/>
</dbReference>
<sequence length="106" mass="11514">MLFRFGFSAPIDMLSWVVALMLGAKLIATLVLLLVGKGVSDRPGWGPILWWVTKLTPIVAIPCAIAIALLERQFDAALLFGAMALFVAIAVPLKVRQRQARIAGTR</sequence>
<evidence type="ECO:0000313" key="3">
    <source>
        <dbReference type="Proteomes" id="UP001292182"/>
    </source>
</evidence>
<reference evidence="3" key="1">
    <citation type="submission" date="2023-07" db="EMBL/GenBank/DDBJ databases">
        <title>Whole genome sequence analysis of rice epiphytic Sphingomonas sanguinis OsEp_Plm_15B2.</title>
        <authorList>
            <person name="Sahu K.P."/>
            <person name="Asharani P."/>
            <person name="Reddy B."/>
            <person name="Kumar A."/>
        </authorList>
    </citation>
    <scope>NUCLEOTIDE SEQUENCE [LARGE SCALE GENOMIC DNA]</scope>
    <source>
        <strain evidence="3">OsEp_Plm_15B2</strain>
    </source>
</reference>
<feature type="transmembrane region" description="Helical" evidence="1">
    <location>
        <begin position="13"/>
        <end position="36"/>
    </location>
</feature>
<evidence type="ECO:0000313" key="2">
    <source>
        <dbReference type="EMBL" id="MDZ7282936.1"/>
    </source>
</evidence>
<feature type="transmembrane region" description="Helical" evidence="1">
    <location>
        <begin position="76"/>
        <end position="93"/>
    </location>
</feature>
<keyword evidence="1" id="KW-0812">Transmembrane</keyword>
<proteinExistence type="predicted"/>
<gene>
    <name evidence="2" type="ORF">N4G62_12945</name>
</gene>
<keyword evidence="1" id="KW-1133">Transmembrane helix</keyword>
<organism evidence="2 3">
    <name type="scientific">Sphingomonas sanguinis</name>
    <dbReference type="NCBI Taxonomy" id="33051"/>
    <lineage>
        <taxon>Bacteria</taxon>
        <taxon>Pseudomonadati</taxon>
        <taxon>Pseudomonadota</taxon>
        <taxon>Alphaproteobacteria</taxon>
        <taxon>Sphingomonadales</taxon>
        <taxon>Sphingomonadaceae</taxon>
        <taxon>Sphingomonas</taxon>
    </lineage>
</organism>
<dbReference type="Proteomes" id="UP001292182">
    <property type="component" value="Unassembled WGS sequence"/>
</dbReference>
<name>A0ABU5LT50_9SPHN</name>
<evidence type="ECO:0000256" key="1">
    <source>
        <dbReference type="SAM" id="Phobius"/>
    </source>
</evidence>
<feature type="transmembrane region" description="Helical" evidence="1">
    <location>
        <begin position="48"/>
        <end position="70"/>
    </location>
</feature>
<dbReference type="RefSeq" id="WP_322539761.1">
    <property type="nucleotide sequence ID" value="NZ_JAOBTW010000013.1"/>
</dbReference>
<accession>A0ABU5LT50</accession>